<feature type="transmembrane region" description="Helical" evidence="8">
    <location>
        <begin position="84"/>
        <end position="103"/>
    </location>
</feature>
<dbReference type="Pfam" id="PF00083">
    <property type="entry name" value="Sugar_tr"/>
    <property type="match status" value="3"/>
</dbReference>
<dbReference type="OrthoDB" id="6612291at2759"/>
<evidence type="ECO:0000256" key="5">
    <source>
        <dbReference type="ARBA" id="ARBA00022692"/>
    </source>
</evidence>
<feature type="transmembrane region" description="Helical" evidence="8">
    <location>
        <begin position="1040"/>
        <end position="1060"/>
    </location>
</feature>
<keyword evidence="7 8" id="KW-0472">Membrane</keyword>
<feature type="transmembrane region" description="Helical" evidence="8">
    <location>
        <begin position="647"/>
        <end position="666"/>
    </location>
</feature>
<name>A0A1J1IZB2_9DIPT</name>
<keyword evidence="5 8" id="KW-0812">Transmembrane</keyword>
<dbReference type="InterPro" id="IPR005828">
    <property type="entry name" value="MFS_sugar_transport-like"/>
</dbReference>
<feature type="transmembrane region" description="Helical" evidence="8">
    <location>
        <begin position="927"/>
        <end position="945"/>
    </location>
</feature>
<feature type="transmembrane region" description="Helical" evidence="8">
    <location>
        <begin position="951"/>
        <end position="972"/>
    </location>
</feature>
<dbReference type="InterPro" id="IPR020846">
    <property type="entry name" value="MFS_dom"/>
</dbReference>
<evidence type="ECO:0000313" key="10">
    <source>
        <dbReference type="EMBL" id="CRL04884.1"/>
    </source>
</evidence>
<evidence type="ECO:0000256" key="3">
    <source>
        <dbReference type="ARBA" id="ARBA00022475"/>
    </source>
</evidence>
<feature type="transmembrane region" description="Helical" evidence="8">
    <location>
        <begin position="143"/>
        <end position="164"/>
    </location>
</feature>
<dbReference type="PROSITE" id="PS50850">
    <property type="entry name" value="MFS"/>
    <property type="match status" value="2"/>
</dbReference>
<feature type="domain" description="Major facilitator superfamily (MFS) profile" evidence="9">
    <location>
        <begin position="786"/>
        <end position="1230"/>
    </location>
</feature>
<accession>A0A1J1IZB2</accession>
<dbReference type="STRING" id="568069.A0A1J1IZB2"/>
<evidence type="ECO:0000256" key="7">
    <source>
        <dbReference type="ARBA" id="ARBA00023136"/>
    </source>
</evidence>
<feature type="transmembrane region" description="Helical" evidence="8">
    <location>
        <begin position="1105"/>
        <end position="1127"/>
    </location>
</feature>
<dbReference type="GO" id="GO:0022857">
    <property type="term" value="F:transmembrane transporter activity"/>
    <property type="evidence" value="ECO:0007669"/>
    <property type="project" value="InterPro"/>
</dbReference>
<feature type="transmembrane region" description="Helical" evidence="8">
    <location>
        <begin position="326"/>
        <end position="347"/>
    </location>
</feature>
<feature type="transmembrane region" description="Helical" evidence="8">
    <location>
        <begin position="259"/>
        <end position="281"/>
    </location>
</feature>
<dbReference type="InterPro" id="IPR036259">
    <property type="entry name" value="MFS_trans_sf"/>
</dbReference>
<feature type="transmembrane region" description="Helical" evidence="8">
    <location>
        <begin position="447"/>
        <end position="469"/>
    </location>
</feature>
<feature type="transmembrane region" description="Helical" evidence="8">
    <location>
        <begin position="403"/>
        <end position="427"/>
    </location>
</feature>
<feature type="transmembrane region" description="Helical" evidence="8">
    <location>
        <begin position="711"/>
        <end position="733"/>
    </location>
</feature>
<feature type="transmembrane region" description="Helical" evidence="8">
    <location>
        <begin position="57"/>
        <end position="77"/>
    </location>
</feature>
<dbReference type="PROSITE" id="PS00217">
    <property type="entry name" value="SUGAR_TRANSPORT_2"/>
    <property type="match status" value="2"/>
</dbReference>
<feature type="domain" description="Major facilitator superfamily (MFS) profile" evidence="9">
    <location>
        <begin position="13"/>
        <end position="585"/>
    </location>
</feature>
<evidence type="ECO:0000313" key="11">
    <source>
        <dbReference type="Proteomes" id="UP000183832"/>
    </source>
</evidence>
<evidence type="ECO:0000256" key="4">
    <source>
        <dbReference type="ARBA" id="ARBA00022597"/>
    </source>
</evidence>
<dbReference type="GO" id="GO:0005886">
    <property type="term" value="C:plasma membrane"/>
    <property type="evidence" value="ECO:0007669"/>
    <property type="project" value="UniProtKB-SubCell"/>
</dbReference>
<feature type="transmembrane region" description="Helical" evidence="8">
    <location>
        <begin position="535"/>
        <end position="553"/>
    </location>
</feature>
<feature type="transmembrane region" description="Helical" evidence="8">
    <location>
        <begin position="894"/>
        <end position="915"/>
    </location>
</feature>
<evidence type="ECO:0000256" key="2">
    <source>
        <dbReference type="ARBA" id="ARBA00022448"/>
    </source>
</evidence>
<dbReference type="EMBL" id="CVRI01000063">
    <property type="protein sequence ID" value="CRL04884.1"/>
    <property type="molecule type" value="Genomic_DNA"/>
</dbReference>
<evidence type="ECO:0000256" key="1">
    <source>
        <dbReference type="ARBA" id="ARBA00004651"/>
    </source>
</evidence>
<reference evidence="10 11" key="1">
    <citation type="submission" date="2015-04" db="EMBL/GenBank/DDBJ databases">
        <authorList>
            <person name="Syromyatnikov M.Y."/>
            <person name="Popov V.N."/>
        </authorList>
    </citation>
    <scope>NUCLEOTIDE SEQUENCE [LARGE SCALE GENOMIC DNA]</scope>
</reference>
<feature type="transmembrane region" description="Helical" evidence="8">
    <location>
        <begin position="293"/>
        <end position="314"/>
    </location>
</feature>
<dbReference type="AlphaFoldDB" id="A0A1J1IZB2"/>
<dbReference type="PANTHER" id="PTHR48021">
    <property type="match status" value="1"/>
</dbReference>
<feature type="transmembrane region" description="Helical" evidence="8">
    <location>
        <begin position="791"/>
        <end position="819"/>
    </location>
</feature>
<feature type="transmembrane region" description="Helical" evidence="8">
    <location>
        <begin position="1175"/>
        <end position="1196"/>
    </location>
</feature>
<sequence length="1260" mass="140404">ILLSIFSYVSRENIFIVNLTAFIFGIVIGFTGPNLELFKSDNSPLPSGKITIEEESWISSLAAFGAIGFTLFYGFISEKCGRKIAILLIGIPQTTSWIIMAFASSVNHIYISRLLSGVAGAGWFFVVPVYIAEIADKTIRGGLCASFSVICNTGIFLEFILAEYMDFRDAAILIGIVSLVFVIGFTFMPESPQYLISRKRYDEAEISFKFFRGLQANEQLPQHLQEDFDSIKEIGKDDGEEKQIRDLFKHIVKPGVMKTVFLACVVCNFPLLSGCFVLITYNQGIFKAADVGVLSVFWSSLAFAFIQIVASVFTAKFVDRVGRRKILISSSLSSAFCLAVFATYMYIKTETNVDLTSLSWVKWIPVISLLVEVFVSSIGIIPVPNFYGPEILDQKRTSRRNQYICAFFVNTIAVSHGCVVGWLSPFIPYLQSSQSHLTTGPVTSNDVSWIGSLMPLGGFIGTTVFGTITERLGKRISLFMLLVPHLSFWCLIYFSTNVSHLYIARILGGITGGGSMRILPLYITEISENKIRGTLGSFYVLSLSLGTFLMFVMGTYFNFFIVPLIILIFPSIFFISLFFLHDTPTSLISRKKFDEAFIALKFYRTCGKEKQENVHEEFELLRKALQKEDDKKWTVEDFASKSAQKSFLLGLFLIFLNQFSGTFAIMTYTAEIFRASGSSLKPNESSMIIGFIQLVGVYVSTICVDRFGRKILMSISCFGTSIFLFILGSYSYLNASGFDISNLSWIPILSLSLVIFLASLGVISLPFIMITELMPSNVKRFIHVTIAIAIFLSRSFIFMVVNIITLSHGCIVGWLSPFIPYLRSSESHLTSGSVNSNDISWIGSSLSIGGLVGTIVFGRIAQKFGTKKALILLAFPHIIFWLLVFFSTNVYHLYLARGFAGLSGGGIIRNISLYVTEISENKIRGKLGSYMVLWFSAGILLIFVIGTHLSFFVVPLVLVLLPISYFFGILYFPDTPTSLITFKKSEEAWNSLLFFRTYGKHSTATASVVEEFNLLKTTLEKKDYEKVELDDFMTKPAKKALVIAMFLMFLNQFSGTFAVMTYTADIFKHSGSDISANNSSTVVAVLQLIGVYLSTIFVERCGRKILMTISCTGASLFLLILGTYFYIKTSFDEMNQYSWIPVVSLSLYIFHASFGIISLPFVITTELLPNKVRKAACTICMSAITVLAFIVLKIYPPSVKLIGIYGCMWFFSAICLLGAIVTIIFIPETKGISLITSDEESQKMLPKPKEKNAVVKAQQL</sequence>
<feature type="non-terminal residue" evidence="10">
    <location>
        <position position="1"/>
    </location>
</feature>
<evidence type="ECO:0000259" key="9">
    <source>
        <dbReference type="PROSITE" id="PS50850"/>
    </source>
</evidence>
<feature type="transmembrane region" description="Helical" evidence="8">
    <location>
        <begin position="839"/>
        <end position="857"/>
    </location>
</feature>
<proteinExistence type="predicted"/>
<feature type="transmembrane region" description="Helical" evidence="8">
    <location>
        <begin position="559"/>
        <end position="580"/>
    </location>
</feature>
<feature type="transmembrane region" description="Helical" evidence="8">
    <location>
        <begin position="363"/>
        <end position="383"/>
    </location>
</feature>
<feature type="transmembrane region" description="Helical" evidence="8">
    <location>
        <begin position="109"/>
        <end position="131"/>
    </location>
</feature>
<dbReference type="Proteomes" id="UP000183832">
    <property type="component" value="Unassembled WGS sequence"/>
</dbReference>
<keyword evidence="3" id="KW-1003">Cell membrane</keyword>
<evidence type="ECO:0000256" key="6">
    <source>
        <dbReference type="ARBA" id="ARBA00022989"/>
    </source>
</evidence>
<gene>
    <name evidence="10" type="ORF">CLUMA_CG017935</name>
</gene>
<keyword evidence="2" id="KW-0813">Transport</keyword>
<organism evidence="10 11">
    <name type="scientific">Clunio marinus</name>
    <dbReference type="NCBI Taxonomy" id="568069"/>
    <lineage>
        <taxon>Eukaryota</taxon>
        <taxon>Metazoa</taxon>
        <taxon>Ecdysozoa</taxon>
        <taxon>Arthropoda</taxon>
        <taxon>Hexapoda</taxon>
        <taxon>Insecta</taxon>
        <taxon>Pterygota</taxon>
        <taxon>Neoptera</taxon>
        <taxon>Endopterygota</taxon>
        <taxon>Diptera</taxon>
        <taxon>Nematocera</taxon>
        <taxon>Chironomoidea</taxon>
        <taxon>Chironomidae</taxon>
        <taxon>Clunio</taxon>
    </lineage>
</organism>
<dbReference type="InterPro" id="IPR005829">
    <property type="entry name" value="Sugar_transporter_CS"/>
</dbReference>
<protein>
    <submittedName>
        <fullName evidence="10">CLUMA_CG017935, isoform A</fullName>
    </submittedName>
</protein>
<feature type="transmembrane region" description="Helical" evidence="8">
    <location>
        <begin position="686"/>
        <end position="704"/>
    </location>
</feature>
<feature type="transmembrane region" description="Helical" evidence="8">
    <location>
        <begin position="476"/>
        <end position="496"/>
    </location>
</feature>
<keyword evidence="6 8" id="KW-1133">Transmembrane helix</keyword>
<feature type="transmembrane region" description="Helical" evidence="8">
    <location>
        <begin position="1139"/>
        <end position="1163"/>
    </location>
</feature>
<dbReference type="Gene3D" id="1.20.1250.20">
    <property type="entry name" value="MFS general substrate transporter like domains"/>
    <property type="match status" value="3"/>
</dbReference>
<dbReference type="PANTHER" id="PTHR48021:SF33">
    <property type="entry name" value="AT22075P-RELATED"/>
    <property type="match status" value="1"/>
</dbReference>
<feature type="transmembrane region" description="Helical" evidence="8">
    <location>
        <begin position="869"/>
        <end position="888"/>
    </location>
</feature>
<feature type="transmembrane region" description="Helical" evidence="8">
    <location>
        <begin position="502"/>
        <end position="523"/>
    </location>
</feature>
<dbReference type="FunFam" id="1.20.1250.20:FF:000218">
    <property type="entry name" value="facilitated trehalose transporter Tret1"/>
    <property type="match status" value="3"/>
</dbReference>
<evidence type="ECO:0000256" key="8">
    <source>
        <dbReference type="SAM" id="Phobius"/>
    </source>
</evidence>
<feature type="transmembrane region" description="Helical" evidence="8">
    <location>
        <begin position="170"/>
        <end position="188"/>
    </location>
</feature>
<keyword evidence="4" id="KW-0762">Sugar transport</keyword>
<keyword evidence="11" id="KW-1185">Reference proteome</keyword>
<feature type="transmembrane region" description="Helical" evidence="8">
    <location>
        <begin position="745"/>
        <end position="770"/>
    </location>
</feature>
<feature type="transmembrane region" description="Helical" evidence="8">
    <location>
        <begin position="12"/>
        <end position="32"/>
    </location>
</feature>
<dbReference type="SUPFAM" id="SSF103473">
    <property type="entry name" value="MFS general substrate transporter"/>
    <property type="match status" value="3"/>
</dbReference>
<feature type="transmembrane region" description="Helical" evidence="8">
    <location>
        <begin position="1080"/>
        <end position="1098"/>
    </location>
</feature>
<comment type="subcellular location">
    <subcellularLocation>
        <location evidence="1">Cell membrane</location>
        <topology evidence="1">Multi-pass membrane protein</topology>
    </subcellularLocation>
</comment>
<dbReference type="InterPro" id="IPR050549">
    <property type="entry name" value="MFS_Trehalose_Transporter"/>
</dbReference>
<feature type="transmembrane region" description="Helical" evidence="8">
    <location>
        <begin position="1202"/>
        <end position="1226"/>
    </location>
</feature>